<sequence length="67" mass="7995">MDSVDNGWIQIHQLYPWIHPFGWISNPSKKNKNKNIFSQKMHANPTLLFIPNMQKSFKPFMIVISYF</sequence>
<evidence type="ECO:0000313" key="1">
    <source>
        <dbReference type="EMBL" id="CAL0318626.1"/>
    </source>
</evidence>
<evidence type="ECO:0000313" key="2">
    <source>
        <dbReference type="Proteomes" id="UP001497480"/>
    </source>
</evidence>
<gene>
    <name evidence="1" type="ORF">LLUT_LOCUS19686</name>
</gene>
<accession>A0AAV1XAK6</accession>
<protein>
    <submittedName>
        <fullName evidence="1">Uncharacterized protein</fullName>
    </submittedName>
</protein>
<dbReference type="Proteomes" id="UP001497480">
    <property type="component" value="Unassembled WGS sequence"/>
</dbReference>
<proteinExistence type="predicted"/>
<dbReference type="AlphaFoldDB" id="A0AAV1XAK6"/>
<dbReference type="EMBL" id="CAXHTB010000013">
    <property type="protein sequence ID" value="CAL0318626.1"/>
    <property type="molecule type" value="Genomic_DNA"/>
</dbReference>
<organism evidence="1 2">
    <name type="scientific">Lupinus luteus</name>
    <name type="common">European yellow lupine</name>
    <dbReference type="NCBI Taxonomy" id="3873"/>
    <lineage>
        <taxon>Eukaryota</taxon>
        <taxon>Viridiplantae</taxon>
        <taxon>Streptophyta</taxon>
        <taxon>Embryophyta</taxon>
        <taxon>Tracheophyta</taxon>
        <taxon>Spermatophyta</taxon>
        <taxon>Magnoliopsida</taxon>
        <taxon>eudicotyledons</taxon>
        <taxon>Gunneridae</taxon>
        <taxon>Pentapetalae</taxon>
        <taxon>rosids</taxon>
        <taxon>fabids</taxon>
        <taxon>Fabales</taxon>
        <taxon>Fabaceae</taxon>
        <taxon>Papilionoideae</taxon>
        <taxon>50 kb inversion clade</taxon>
        <taxon>genistoids sensu lato</taxon>
        <taxon>core genistoids</taxon>
        <taxon>Genisteae</taxon>
        <taxon>Lupinus</taxon>
    </lineage>
</organism>
<name>A0AAV1XAK6_LUPLU</name>
<reference evidence="1 2" key="1">
    <citation type="submission" date="2024-03" db="EMBL/GenBank/DDBJ databases">
        <authorList>
            <person name="Martinez-Hernandez J."/>
        </authorList>
    </citation>
    <scope>NUCLEOTIDE SEQUENCE [LARGE SCALE GENOMIC DNA]</scope>
</reference>
<keyword evidence="2" id="KW-1185">Reference proteome</keyword>
<comment type="caution">
    <text evidence="1">The sequence shown here is derived from an EMBL/GenBank/DDBJ whole genome shotgun (WGS) entry which is preliminary data.</text>
</comment>